<feature type="transmembrane region" description="Helical" evidence="1">
    <location>
        <begin position="6"/>
        <end position="24"/>
    </location>
</feature>
<accession>A0ABV1P1E8</accession>
<comment type="caution">
    <text evidence="2">The sequence shown here is derived from an EMBL/GenBank/DDBJ whole genome shotgun (WGS) entry which is preliminary data.</text>
</comment>
<sequence>MLVIAVAMLVILVLAGLVIFYVAFPHRGQTPPQGEWLGGVMSRAADAVPTLEHDARARVGAQQDRSA</sequence>
<evidence type="ECO:0000313" key="2">
    <source>
        <dbReference type="EMBL" id="MEQ7848573.1"/>
    </source>
</evidence>
<keyword evidence="1" id="KW-1133">Transmembrane helix</keyword>
<keyword evidence="3" id="KW-1185">Reference proteome</keyword>
<organism evidence="2 3">
    <name type="scientific">Nocardioides kribbensis</name>
    <dbReference type="NCBI Taxonomy" id="305517"/>
    <lineage>
        <taxon>Bacteria</taxon>
        <taxon>Bacillati</taxon>
        <taxon>Actinomycetota</taxon>
        <taxon>Actinomycetes</taxon>
        <taxon>Propionibacteriales</taxon>
        <taxon>Nocardioidaceae</taxon>
        <taxon>Nocardioides</taxon>
    </lineage>
</organism>
<keyword evidence="1" id="KW-0472">Membrane</keyword>
<evidence type="ECO:0000256" key="1">
    <source>
        <dbReference type="SAM" id="Phobius"/>
    </source>
</evidence>
<name>A0ABV1P1E8_9ACTN</name>
<reference evidence="2 3" key="1">
    <citation type="submission" date="2024-02" db="EMBL/GenBank/DDBJ databases">
        <title>Full genome sequence of Nocardioides kribbensis.</title>
        <authorList>
            <person name="Poletto B.L."/>
            <person name="Silva G."/>
            <person name="Galante D."/>
            <person name="Campos K.R."/>
            <person name="Santos M.B.N."/>
            <person name="Sacchi C.T."/>
        </authorList>
    </citation>
    <scope>NUCLEOTIDE SEQUENCE [LARGE SCALE GENOMIC DNA]</scope>
    <source>
        <strain evidence="2 3">O4R</strain>
    </source>
</reference>
<dbReference type="Proteomes" id="UP001482520">
    <property type="component" value="Unassembled WGS sequence"/>
</dbReference>
<evidence type="ECO:0000313" key="3">
    <source>
        <dbReference type="Proteomes" id="UP001482520"/>
    </source>
</evidence>
<dbReference type="EMBL" id="JBEGDP010000018">
    <property type="protein sequence ID" value="MEQ7848573.1"/>
    <property type="molecule type" value="Genomic_DNA"/>
</dbReference>
<protein>
    <submittedName>
        <fullName evidence="2">Uncharacterized protein</fullName>
    </submittedName>
</protein>
<proteinExistence type="predicted"/>
<gene>
    <name evidence="2" type="ORF">V6R90_14920</name>
</gene>
<keyword evidence="1" id="KW-0812">Transmembrane</keyword>
<dbReference type="RefSeq" id="WP_056862359.1">
    <property type="nucleotide sequence ID" value="NZ_JBEGDP010000018.1"/>
</dbReference>